<comment type="caution">
    <text evidence="7">The sequence shown here is derived from an EMBL/GenBank/DDBJ whole genome shotgun (WGS) entry which is preliminary data.</text>
</comment>
<evidence type="ECO:0000256" key="1">
    <source>
        <dbReference type="ARBA" id="ARBA00000829"/>
    </source>
</evidence>
<sequence>MNPQPAPAGRSTTGPGPVHGRAASPMWRLCTTPADAATRPSDLPHAGASEWIDAPVPGTVGQALAAANRLTSLGASRLGEYDHWYRLPLRRGGARLIRFDGLAGIAQVWLNDTLLLQSTNMFVSQQVRIDPLPEDSALYLCFRSLARHLDTMPAPRRARWRTRLVDAPALRAVRISLFGHMPGWFPRIEPIGPWGAVAIIDADADTAAQIVHHKLSASIEGRDGIVDATITFAAPVSGHLDAVLDCEGHHVRLQRHDRFTLRARLTVPNARRWWPHTHGEPARYAVSLHLGDTTVALGYVGFRTIEVTRGHDGQGFALSVNALPIFVRGACWSTADPLGLRVSAHDYRTWLTLARDAGFNMIRVGGTMTYEDDAFYASCDELGLLVWQDFMFANFDYPCTAPDFVTSVKLEASQFLARTAGNPSLAVLCGGSEIAQQASMVGLSDEQRDMPLTASLLAELAATHRRDVPYVSDTPSGQVLPFYPRTGISHYYGVGAYLRPLDDARRAAVRFASECLAFAHVPADATLAAIGSPSMHEIAWKMAVPRDPGAPWDFDDVRDHYLRELYGQDPARLRGQDPSRYLELSRVALADVVSETLVEWRRTASSCTGALLWQFQDVMPGAGWGIVDAFRRPKSAWYALKHVLQPQQVCLCDEGLNGLDVHVFNDGPAPLRGRLELVALRDAVVPVTRARCDLHIEPHGALQVSAAQCLGRFFDFTYAYRFGPREHDTVIASLYDHEERLLAQSFYFPERTAPAVFERGDIGLNASLEQRDGQWWVNVGTRASARYVQITASGLLPKDDWFHLAPGANVSVPLLPESTPLHSPLTSFHLGTLRLDTHDGPRTIEIRAVNSNKVIRLRKPS</sequence>
<keyword evidence="4" id="KW-0326">Glycosidase</keyword>
<dbReference type="EC" id="3.2.1.25" evidence="2"/>
<dbReference type="GO" id="GO:0004567">
    <property type="term" value="F:beta-mannosidase activity"/>
    <property type="evidence" value="ECO:0007669"/>
    <property type="project" value="UniProtKB-EC"/>
</dbReference>
<dbReference type="Gene3D" id="2.60.120.260">
    <property type="entry name" value="Galactose-binding domain-like"/>
    <property type="match status" value="1"/>
</dbReference>
<gene>
    <name evidence="7" type="ORF">B0O95_10672</name>
</gene>
<dbReference type="SUPFAM" id="SSF51445">
    <property type="entry name" value="(Trans)glycosidases"/>
    <property type="match status" value="1"/>
</dbReference>
<evidence type="ECO:0000313" key="7">
    <source>
        <dbReference type="EMBL" id="PPB83681.1"/>
    </source>
</evidence>
<dbReference type="InterPro" id="IPR050887">
    <property type="entry name" value="Beta-mannosidase_GH2"/>
</dbReference>
<evidence type="ECO:0000256" key="5">
    <source>
        <dbReference type="SAM" id="MobiDB-lite"/>
    </source>
</evidence>
<reference evidence="7 8" key="1">
    <citation type="submission" date="2018-01" db="EMBL/GenBank/DDBJ databases">
        <title>Genomic Encyclopedia of Type Strains, Phase III (KMG-III): the genomes of soil and plant-associated and newly described type strains.</title>
        <authorList>
            <person name="Whitman W."/>
        </authorList>
    </citation>
    <scope>NUCLEOTIDE SEQUENCE [LARGE SCALE GENOMIC DNA]</scope>
    <source>
        <strain evidence="7 8">HKI456</strain>
    </source>
</reference>
<proteinExistence type="predicted"/>
<dbReference type="OrthoDB" id="9758603at2"/>
<dbReference type="GO" id="GO:0006516">
    <property type="term" value="P:glycoprotein catabolic process"/>
    <property type="evidence" value="ECO:0007669"/>
    <property type="project" value="TreeGrafter"/>
</dbReference>
<dbReference type="Gene3D" id="2.60.40.10">
    <property type="entry name" value="Immunoglobulins"/>
    <property type="match status" value="1"/>
</dbReference>
<evidence type="ECO:0000256" key="3">
    <source>
        <dbReference type="ARBA" id="ARBA00022801"/>
    </source>
</evidence>
<keyword evidence="3" id="KW-0378">Hydrolase</keyword>
<evidence type="ECO:0000313" key="8">
    <source>
        <dbReference type="Proteomes" id="UP000243096"/>
    </source>
</evidence>
<dbReference type="InterPro" id="IPR017853">
    <property type="entry name" value="GH"/>
</dbReference>
<evidence type="ECO:0000256" key="4">
    <source>
        <dbReference type="ARBA" id="ARBA00023295"/>
    </source>
</evidence>
<protein>
    <recommendedName>
        <fullName evidence="2">beta-mannosidase</fullName>
        <ecNumber evidence="2">3.2.1.25</ecNumber>
    </recommendedName>
</protein>
<dbReference type="EMBL" id="PRDW01000006">
    <property type="protein sequence ID" value="PPB83681.1"/>
    <property type="molecule type" value="Genomic_DNA"/>
</dbReference>
<evidence type="ECO:0000259" key="6">
    <source>
        <dbReference type="Pfam" id="PF22666"/>
    </source>
</evidence>
<name>A0A2P5KAE3_9BURK</name>
<dbReference type="InterPro" id="IPR008979">
    <property type="entry name" value="Galactose-bd-like_sf"/>
</dbReference>
<dbReference type="PANTHER" id="PTHR43730">
    <property type="entry name" value="BETA-MANNOSIDASE"/>
    <property type="match status" value="1"/>
</dbReference>
<dbReference type="SUPFAM" id="SSF49785">
    <property type="entry name" value="Galactose-binding domain-like"/>
    <property type="match status" value="1"/>
</dbReference>
<organism evidence="7 8">
    <name type="scientific">Mycetohabitans endofungorum</name>
    <dbReference type="NCBI Taxonomy" id="417203"/>
    <lineage>
        <taxon>Bacteria</taxon>
        <taxon>Pseudomonadati</taxon>
        <taxon>Pseudomonadota</taxon>
        <taxon>Betaproteobacteria</taxon>
        <taxon>Burkholderiales</taxon>
        <taxon>Burkholderiaceae</taxon>
        <taxon>Mycetohabitans</taxon>
    </lineage>
</organism>
<dbReference type="InterPro" id="IPR013783">
    <property type="entry name" value="Ig-like_fold"/>
</dbReference>
<accession>A0A2P5KAE3</accession>
<dbReference type="Proteomes" id="UP000243096">
    <property type="component" value="Unassembled WGS sequence"/>
</dbReference>
<dbReference type="Pfam" id="PF22666">
    <property type="entry name" value="Glyco_hydro_2_N2"/>
    <property type="match status" value="1"/>
</dbReference>
<dbReference type="SUPFAM" id="SSF49303">
    <property type="entry name" value="beta-Galactosidase/glucuronidase domain"/>
    <property type="match status" value="2"/>
</dbReference>
<keyword evidence="8" id="KW-1185">Reference proteome</keyword>
<dbReference type="PANTHER" id="PTHR43730:SF1">
    <property type="entry name" value="BETA-MANNOSIDASE"/>
    <property type="match status" value="1"/>
</dbReference>
<dbReference type="Gene3D" id="3.20.20.80">
    <property type="entry name" value="Glycosidases"/>
    <property type="match status" value="1"/>
</dbReference>
<feature type="region of interest" description="Disordered" evidence="5">
    <location>
        <begin position="1"/>
        <end position="23"/>
    </location>
</feature>
<dbReference type="InterPro" id="IPR036156">
    <property type="entry name" value="Beta-gal/glucu_dom_sf"/>
</dbReference>
<dbReference type="InterPro" id="IPR054593">
    <property type="entry name" value="Beta-mannosidase-like_N2"/>
</dbReference>
<evidence type="ECO:0000256" key="2">
    <source>
        <dbReference type="ARBA" id="ARBA00012754"/>
    </source>
</evidence>
<dbReference type="AlphaFoldDB" id="A0A2P5KAE3"/>
<feature type="domain" description="Beta-mannosidase-like galactose-binding" evidence="6">
    <location>
        <begin position="47"/>
        <end position="194"/>
    </location>
</feature>
<comment type="catalytic activity">
    <reaction evidence="1">
        <text>Hydrolysis of terminal, non-reducing beta-D-mannose residues in beta-D-mannosides.</text>
        <dbReference type="EC" id="3.2.1.25"/>
    </reaction>
</comment>